<feature type="region of interest" description="Disordered" evidence="1">
    <location>
        <begin position="42"/>
        <end position="75"/>
    </location>
</feature>
<organism evidence="2 3">
    <name type="scientific">Pisolithus microcarpus 441</name>
    <dbReference type="NCBI Taxonomy" id="765257"/>
    <lineage>
        <taxon>Eukaryota</taxon>
        <taxon>Fungi</taxon>
        <taxon>Dikarya</taxon>
        <taxon>Basidiomycota</taxon>
        <taxon>Agaricomycotina</taxon>
        <taxon>Agaricomycetes</taxon>
        <taxon>Agaricomycetidae</taxon>
        <taxon>Boletales</taxon>
        <taxon>Sclerodermatineae</taxon>
        <taxon>Pisolithaceae</taxon>
        <taxon>Pisolithus</taxon>
    </lineage>
</organism>
<sequence length="75" mass="8171">MWESATCTDLEDNQAHLRRIMFDAGSGTSKHHLLLAARAAEQAKWSDTTRHTSTIDTQTGTTRGTSSPAPFTPVV</sequence>
<reference evidence="3" key="2">
    <citation type="submission" date="2015-01" db="EMBL/GenBank/DDBJ databases">
        <title>Evolutionary Origins and Diversification of the Mycorrhizal Mutualists.</title>
        <authorList>
            <consortium name="DOE Joint Genome Institute"/>
            <consortium name="Mycorrhizal Genomics Consortium"/>
            <person name="Kohler A."/>
            <person name="Kuo A."/>
            <person name="Nagy L.G."/>
            <person name="Floudas D."/>
            <person name="Copeland A."/>
            <person name="Barry K.W."/>
            <person name="Cichocki N."/>
            <person name="Veneault-Fourrey C."/>
            <person name="LaButti K."/>
            <person name="Lindquist E.A."/>
            <person name="Lipzen A."/>
            <person name="Lundell T."/>
            <person name="Morin E."/>
            <person name="Murat C."/>
            <person name="Riley R."/>
            <person name="Ohm R."/>
            <person name="Sun H."/>
            <person name="Tunlid A."/>
            <person name="Henrissat B."/>
            <person name="Grigoriev I.V."/>
            <person name="Hibbett D.S."/>
            <person name="Martin F."/>
        </authorList>
    </citation>
    <scope>NUCLEOTIDE SEQUENCE [LARGE SCALE GENOMIC DNA]</scope>
    <source>
        <strain evidence="3">441</strain>
    </source>
</reference>
<dbReference type="EMBL" id="KN833850">
    <property type="protein sequence ID" value="KIK16652.1"/>
    <property type="molecule type" value="Genomic_DNA"/>
</dbReference>
<gene>
    <name evidence="2" type="ORF">PISMIDRAFT_686130</name>
</gene>
<proteinExistence type="predicted"/>
<dbReference type="AlphaFoldDB" id="A0A0C9Z2N1"/>
<evidence type="ECO:0000256" key="1">
    <source>
        <dbReference type="SAM" id="MobiDB-lite"/>
    </source>
</evidence>
<keyword evidence="3" id="KW-1185">Reference proteome</keyword>
<accession>A0A0C9Z2N1</accession>
<protein>
    <submittedName>
        <fullName evidence="2">Uncharacterized protein</fullName>
    </submittedName>
</protein>
<reference evidence="2 3" key="1">
    <citation type="submission" date="2014-04" db="EMBL/GenBank/DDBJ databases">
        <authorList>
            <consortium name="DOE Joint Genome Institute"/>
            <person name="Kuo A."/>
            <person name="Kohler A."/>
            <person name="Costa M.D."/>
            <person name="Nagy L.G."/>
            <person name="Floudas D."/>
            <person name="Copeland A."/>
            <person name="Barry K.W."/>
            <person name="Cichocki N."/>
            <person name="Veneault-Fourrey C."/>
            <person name="LaButti K."/>
            <person name="Lindquist E.A."/>
            <person name="Lipzen A."/>
            <person name="Lundell T."/>
            <person name="Morin E."/>
            <person name="Murat C."/>
            <person name="Sun H."/>
            <person name="Tunlid A."/>
            <person name="Henrissat B."/>
            <person name="Grigoriev I.V."/>
            <person name="Hibbett D.S."/>
            <person name="Martin F."/>
            <person name="Nordberg H.P."/>
            <person name="Cantor M.N."/>
            <person name="Hua S.X."/>
        </authorList>
    </citation>
    <scope>NUCLEOTIDE SEQUENCE [LARGE SCALE GENOMIC DNA]</scope>
    <source>
        <strain evidence="2 3">441</strain>
    </source>
</reference>
<name>A0A0C9Z2N1_9AGAM</name>
<evidence type="ECO:0000313" key="2">
    <source>
        <dbReference type="EMBL" id="KIK16652.1"/>
    </source>
</evidence>
<dbReference type="OrthoDB" id="2676784at2759"/>
<dbReference type="Proteomes" id="UP000054018">
    <property type="component" value="Unassembled WGS sequence"/>
</dbReference>
<feature type="compositionally biased region" description="Low complexity" evidence="1">
    <location>
        <begin position="52"/>
        <end position="67"/>
    </location>
</feature>
<evidence type="ECO:0000313" key="3">
    <source>
        <dbReference type="Proteomes" id="UP000054018"/>
    </source>
</evidence>
<dbReference type="HOGENOM" id="CLU_185483_1_1_1"/>